<dbReference type="EMBL" id="CP001821">
    <property type="protein sequence ID" value="ACZ31130.1"/>
    <property type="molecule type" value="Genomic_DNA"/>
</dbReference>
<protein>
    <submittedName>
        <fullName evidence="6">Transcriptional regulator, TetR family</fullName>
    </submittedName>
</protein>
<evidence type="ECO:0000256" key="1">
    <source>
        <dbReference type="ARBA" id="ARBA00023015"/>
    </source>
</evidence>
<dbReference type="PROSITE" id="PS01081">
    <property type="entry name" value="HTH_TETR_1"/>
    <property type="match status" value="1"/>
</dbReference>
<dbReference type="Pfam" id="PF00440">
    <property type="entry name" value="TetR_N"/>
    <property type="match status" value="1"/>
</dbReference>
<evidence type="ECO:0000256" key="2">
    <source>
        <dbReference type="ARBA" id="ARBA00023125"/>
    </source>
</evidence>
<evidence type="ECO:0000256" key="4">
    <source>
        <dbReference type="PROSITE-ProRule" id="PRU00335"/>
    </source>
</evidence>
<dbReference type="InterPro" id="IPR001647">
    <property type="entry name" value="HTH_TetR"/>
</dbReference>
<dbReference type="STRING" id="446471.Xcel_2112"/>
<dbReference type="KEGG" id="xce:Xcel_2112"/>
<reference evidence="7" key="1">
    <citation type="submission" date="2009-11" db="EMBL/GenBank/DDBJ databases">
        <title>The complete chromosome of Xylanimonas cellulosilytica DSM 15894.</title>
        <authorList>
            <consortium name="US DOE Joint Genome Institute (JGI-PGF)"/>
            <person name="Lucas S."/>
            <person name="Copeland A."/>
            <person name="Lapidus A."/>
            <person name="Glavina del Rio T."/>
            <person name="Dalin E."/>
            <person name="Tice H."/>
            <person name="Bruce D."/>
            <person name="Goodwin L."/>
            <person name="Pitluck S."/>
            <person name="Kyrpides N."/>
            <person name="Mavromatis K."/>
            <person name="Ivanova N."/>
            <person name="Mikhailova N."/>
            <person name="Foster B."/>
            <person name="Clum A."/>
            <person name="Brettin T."/>
            <person name="Detter J.C."/>
            <person name="Han C."/>
            <person name="Larimer F."/>
            <person name="Land M."/>
            <person name="Hauser L."/>
            <person name="Markowitz V."/>
            <person name="Cheng J.F."/>
            <person name="Hugenholtz P."/>
            <person name="Woyke T."/>
            <person name="Wu D."/>
            <person name="Gehrich-Schroeter G."/>
            <person name="Schneider S."/>
            <person name="Pukall S.R."/>
            <person name="Klenk H.P."/>
            <person name="Eisen J.A."/>
        </authorList>
    </citation>
    <scope>NUCLEOTIDE SEQUENCE [LARGE SCALE GENOMIC DNA]</scope>
    <source>
        <strain evidence="7">DSM 15894 / CECT 5975 / LMG 20990 / XIL07</strain>
    </source>
</reference>
<dbReference type="InterPro" id="IPR009057">
    <property type="entry name" value="Homeodomain-like_sf"/>
</dbReference>
<dbReference type="PANTHER" id="PTHR30055:SF238">
    <property type="entry name" value="MYCOFACTOCIN BIOSYNTHESIS TRANSCRIPTIONAL REGULATOR MFTR-RELATED"/>
    <property type="match status" value="1"/>
</dbReference>
<organism evidence="6 7">
    <name type="scientific">Xylanimonas cellulosilytica (strain DSM 15894 / JCM 12276 / CECT 5975 / KCTC 9989 / LMG 20990 / NBRC 107835 / XIL07)</name>
    <dbReference type="NCBI Taxonomy" id="446471"/>
    <lineage>
        <taxon>Bacteria</taxon>
        <taxon>Bacillati</taxon>
        <taxon>Actinomycetota</taxon>
        <taxon>Actinomycetes</taxon>
        <taxon>Micrococcales</taxon>
        <taxon>Promicromonosporaceae</taxon>
        <taxon>Xylanimonas</taxon>
    </lineage>
</organism>
<evidence type="ECO:0000313" key="6">
    <source>
        <dbReference type="EMBL" id="ACZ31130.1"/>
    </source>
</evidence>
<accession>D1BUB7</accession>
<dbReference type="SUPFAM" id="SSF46689">
    <property type="entry name" value="Homeodomain-like"/>
    <property type="match status" value="1"/>
</dbReference>
<dbReference type="Proteomes" id="UP000002255">
    <property type="component" value="Chromosome"/>
</dbReference>
<dbReference type="HOGENOM" id="CLU_069356_2_3_11"/>
<keyword evidence="2 4" id="KW-0238">DNA-binding</keyword>
<dbReference type="OrthoDB" id="8688418at2"/>
<dbReference type="PROSITE" id="PS50977">
    <property type="entry name" value="HTH_TETR_2"/>
    <property type="match status" value="1"/>
</dbReference>
<dbReference type="GO" id="GO:0003700">
    <property type="term" value="F:DNA-binding transcription factor activity"/>
    <property type="evidence" value="ECO:0007669"/>
    <property type="project" value="TreeGrafter"/>
</dbReference>
<feature type="domain" description="HTH tetR-type" evidence="5">
    <location>
        <begin position="20"/>
        <end position="80"/>
    </location>
</feature>
<dbReference type="InterPro" id="IPR023772">
    <property type="entry name" value="DNA-bd_HTH_TetR-type_CS"/>
</dbReference>
<evidence type="ECO:0000259" key="5">
    <source>
        <dbReference type="PROSITE" id="PS50977"/>
    </source>
</evidence>
<dbReference type="PRINTS" id="PR00455">
    <property type="entry name" value="HTHTETR"/>
</dbReference>
<dbReference type="InterPro" id="IPR050109">
    <property type="entry name" value="HTH-type_TetR-like_transc_reg"/>
</dbReference>
<name>D1BUB7_XYLCX</name>
<gene>
    <name evidence="6" type="ordered locus">Xcel_2112</name>
</gene>
<dbReference type="AlphaFoldDB" id="D1BUB7"/>
<dbReference type="Gene3D" id="1.10.357.10">
    <property type="entry name" value="Tetracycline Repressor, domain 2"/>
    <property type="match status" value="1"/>
</dbReference>
<evidence type="ECO:0000313" key="7">
    <source>
        <dbReference type="Proteomes" id="UP000002255"/>
    </source>
</evidence>
<feature type="DNA-binding region" description="H-T-H motif" evidence="4">
    <location>
        <begin position="43"/>
        <end position="62"/>
    </location>
</feature>
<dbReference type="PANTHER" id="PTHR30055">
    <property type="entry name" value="HTH-TYPE TRANSCRIPTIONAL REGULATOR RUTR"/>
    <property type="match status" value="1"/>
</dbReference>
<keyword evidence="7" id="KW-1185">Reference proteome</keyword>
<dbReference type="GO" id="GO:0000976">
    <property type="term" value="F:transcription cis-regulatory region binding"/>
    <property type="evidence" value="ECO:0007669"/>
    <property type="project" value="TreeGrafter"/>
</dbReference>
<evidence type="ECO:0000256" key="3">
    <source>
        <dbReference type="ARBA" id="ARBA00023163"/>
    </source>
</evidence>
<sequence>MTAVIATTGPCRSVRERKKRERRRALIDAAQALVRERGLDGVTVEEISAAAGVSTRTFFNYFASKDDAVLGVHDIVLAPETERVFVSGGPTGRLLDDLQVLVAGYLATGGPSLEQFRRATELLASEPRLAQRTFAWHEGHRSGLVALLAARREVCPTVVDDETAAMAVALLHRSAASAWERSGFDGDAVEHLPTAVAALRALVHDGEPPLG</sequence>
<reference evidence="6 7" key="2">
    <citation type="journal article" date="2010" name="Stand. Genomic Sci.">
        <title>Complete genome sequence of Xylanimonas cellulosilytica type strain (XIL07).</title>
        <authorList>
            <person name="Foster B."/>
            <person name="Pukall R."/>
            <person name="Abt B."/>
            <person name="Nolan M."/>
            <person name="Glavina Del Rio T."/>
            <person name="Chen F."/>
            <person name="Lucas S."/>
            <person name="Tice H."/>
            <person name="Pitluck S."/>
            <person name="Cheng J.-F."/>
            <person name="Chertkov O."/>
            <person name="Brettin T."/>
            <person name="Han C."/>
            <person name="Detter J.C."/>
            <person name="Bruce D."/>
            <person name="Goodwin L."/>
            <person name="Ivanova N."/>
            <person name="Mavromatis K."/>
            <person name="Pati A."/>
            <person name="Mikhailova N."/>
            <person name="Chen A."/>
            <person name="Palaniappan K."/>
            <person name="Land M."/>
            <person name="Hauser L."/>
            <person name="Chang Y.-J."/>
            <person name="Jeffries C.D."/>
            <person name="Chain P."/>
            <person name="Rohde M."/>
            <person name="Goeker M."/>
            <person name="Bristow J."/>
            <person name="Eisen J.A."/>
            <person name="Markowitz V."/>
            <person name="Hugenholtz P."/>
            <person name="Kyrpides N.C."/>
            <person name="Klenk H.-P."/>
            <person name="Lapidus A."/>
        </authorList>
    </citation>
    <scope>NUCLEOTIDE SEQUENCE [LARGE SCALE GENOMIC DNA]</scope>
    <source>
        <strain evidence="7">DSM 15894 / CECT 5975 / LMG 20990 / XIL07</strain>
    </source>
</reference>
<keyword evidence="1" id="KW-0805">Transcription regulation</keyword>
<dbReference type="eggNOG" id="COG1309">
    <property type="taxonomic scope" value="Bacteria"/>
</dbReference>
<dbReference type="RefSeq" id="WP_012878872.1">
    <property type="nucleotide sequence ID" value="NC_013530.1"/>
</dbReference>
<keyword evidence="3" id="KW-0804">Transcription</keyword>
<proteinExistence type="predicted"/>